<dbReference type="InterPro" id="IPR011041">
    <property type="entry name" value="Quinoprot_gluc/sorb_DH_b-prop"/>
</dbReference>
<name>A0A6I2MCM6_9BACI</name>
<dbReference type="AlphaFoldDB" id="A0A6I2MCM6"/>
<keyword evidence="3" id="KW-1185">Reference proteome</keyword>
<evidence type="ECO:0000259" key="1">
    <source>
        <dbReference type="Pfam" id="PF07995"/>
    </source>
</evidence>
<reference evidence="2 3" key="1">
    <citation type="submission" date="2019-11" db="EMBL/GenBank/DDBJ databases">
        <title>Bacillus idriensis genome.</title>
        <authorList>
            <person name="Konopka E.N."/>
            <person name="Newman J.D."/>
        </authorList>
    </citation>
    <scope>NUCLEOTIDE SEQUENCE [LARGE SCALE GENOMIC DNA]</scope>
    <source>
        <strain evidence="2 3">DSM 19097</strain>
    </source>
</reference>
<dbReference type="Pfam" id="PF07995">
    <property type="entry name" value="GSDH"/>
    <property type="match status" value="1"/>
</dbReference>
<protein>
    <submittedName>
        <fullName evidence="2">Quinoprotein glucose dehydrogenase</fullName>
    </submittedName>
</protein>
<dbReference type="InterPro" id="IPR012938">
    <property type="entry name" value="Glc/Sorbosone_DH"/>
</dbReference>
<dbReference type="PROSITE" id="PS51257">
    <property type="entry name" value="PROKAR_LIPOPROTEIN"/>
    <property type="match status" value="1"/>
</dbReference>
<dbReference type="InterPro" id="IPR011042">
    <property type="entry name" value="6-blade_b-propeller_TolB-like"/>
</dbReference>
<dbReference type="Proteomes" id="UP000441585">
    <property type="component" value="Unassembled WGS sequence"/>
</dbReference>
<dbReference type="PANTHER" id="PTHR19328:SF13">
    <property type="entry name" value="HIPL1 PROTEIN"/>
    <property type="match status" value="1"/>
</dbReference>
<gene>
    <name evidence="2" type="ORF">GJU41_12305</name>
</gene>
<organism evidence="2 3">
    <name type="scientific">Metabacillus idriensis</name>
    <dbReference type="NCBI Taxonomy" id="324768"/>
    <lineage>
        <taxon>Bacteria</taxon>
        <taxon>Bacillati</taxon>
        <taxon>Bacillota</taxon>
        <taxon>Bacilli</taxon>
        <taxon>Bacillales</taxon>
        <taxon>Bacillaceae</taxon>
        <taxon>Metabacillus</taxon>
    </lineage>
</organism>
<comment type="caution">
    <text evidence="2">The sequence shown here is derived from an EMBL/GenBank/DDBJ whole genome shotgun (WGS) entry which is preliminary data.</text>
</comment>
<dbReference type="EMBL" id="WKKF01000002">
    <property type="protein sequence ID" value="MRX54756.1"/>
    <property type="molecule type" value="Genomic_DNA"/>
</dbReference>
<dbReference type="Gene3D" id="2.120.10.30">
    <property type="entry name" value="TolB, C-terminal domain"/>
    <property type="match status" value="1"/>
</dbReference>
<evidence type="ECO:0000313" key="3">
    <source>
        <dbReference type="Proteomes" id="UP000441585"/>
    </source>
</evidence>
<dbReference type="PANTHER" id="PTHR19328">
    <property type="entry name" value="HEDGEHOG-INTERACTING PROTEIN"/>
    <property type="match status" value="1"/>
</dbReference>
<sequence>MKRLWVILFSSLVIAGCQSVQNESQEDREVIGQSERQNSESILKNLDVPWSIAKNNAVFYLSERTGQVVKWDHDSDKKVIQKLKLKKKLHLEGEGGFLGFQLAPDFEESRQAFAYHTYKDGNEVKNRIVILKENADQWEEVKPVLEDIPGAQFHNGGRLKIGPDGKLYATAGDSLNPDLAQDKNSLAGKILRLELDGSVPSDNPFPGSFVYSYGHRNPQGLAWDEKGSLFSTEHGQSAHDEINRIQPGKNYGWPVIEGDEQQEGMEAPLYHTGEETWAPSGIAYKEGILYVATLSGNAVKRFEVRTGEVQTYLEGWGRMRDVLIEDDRLYTVTNNRDGRGNPRKDDDQMLLMKLKPAIEEEL</sequence>
<accession>A0A6I2MCM6</accession>
<feature type="domain" description="Glucose/Sorbosone dehydrogenase" evidence="1">
    <location>
        <begin position="46"/>
        <end position="339"/>
    </location>
</feature>
<dbReference type="SUPFAM" id="SSF50952">
    <property type="entry name" value="Soluble quinoprotein glucose dehydrogenase"/>
    <property type="match status" value="1"/>
</dbReference>
<proteinExistence type="predicted"/>
<evidence type="ECO:0000313" key="2">
    <source>
        <dbReference type="EMBL" id="MRX54756.1"/>
    </source>
</evidence>